<dbReference type="Pfam" id="PF01472">
    <property type="entry name" value="PUA"/>
    <property type="match status" value="1"/>
</dbReference>
<dbReference type="Gene3D" id="3.10.400.20">
    <property type="match status" value="1"/>
</dbReference>
<dbReference type="PANTHER" id="PTHR22798:SF0">
    <property type="entry name" value="MALIGNANT T-CELL-AMPLIFIED SEQUENCE 1"/>
    <property type="match status" value="1"/>
</dbReference>
<dbReference type="InterPro" id="IPR016437">
    <property type="entry name" value="MCT-1/Tma20"/>
</dbReference>
<organism evidence="2">
    <name type="scientific">uncultured Poseidoniia archaeon</name>
    <dbReference type="NCBI Taxonomy" id="1697135"/>
    <lineage>
        <taxon>Archaea</taxon>
        <taxon>Methanobacteriati</taxon>
        <taxon>Thermoplasmatota</taxon>
        <taxon>Candidatus Poseidoniia</taxon>
        <taxon>environmental samples</taxon>
    </lineage>
</organism>
<dbReference type="InterPro" id="IPR022430">
    <property type="entry name" value="CHP03684"/>
</dbReference>
<dbReference type="InterPro" id="IPR015947">
    <property type="entry name" value="PUA-like_sf"/>
</dbReference>
<protein>
    <submittedName>
        <fullName evidence="2">RNA-binding protein</fullName>
    </submittedName>
</protein>
<dbReference type="InterPro" id="IPR002478">
    <property type="entry name" value="PUA"/>
</dbReference>
<dbReference type="PROSITE" id="PS50890">
    <property type="entry name" value="PUA"/>
    <property type="match status" value="1"/>
</dbReference>
<dbReference type="SUPFAM" id="SSF88697">
    <property type="entry name" value="PUA domain-like"/>
    <property type="match status" value="1"/>
</dbReference>
<dbReference type="EMBL" id="KP211924">
    <property type="protein sequence ID" value="ANV81130.1"/>
    <property type="molecule type" value="Genomic_DNA"/>
</dbReference>
<dbReference type="AlphaFoldDB" id="A0A1B1TFR5"/>
<dbReference type="NCBIfam" id="TIGR03684">
    <property type="entry name" value="arCOG00985"/>
    <property type="match status" value="1"/>
</dbReference>
<evidence type="ECO:0000313" key="2">
    <source>
        <dbReference type="EMBL" id="ANV81130.1"/>
    </source>
</evidence>
<evidence type="ECO:0000259" key="1">
    <source>
        <dbReference type="SMART" id="SM00359"/>
    </source>
</evidence>
<reference evidence="2" key="2">
    <citation type="journal article" date="2015" name="ISME J.">
        <title>A new class of marine Euryarchaeota group II from the Mediterranean deep chlorophyll maximum.</title>
        <authorList>
            <person name="Martin-Cuadrado A.B."/>
            <person name="Garcia-Heredia I."/>
            <person name="Molto A.G."/>
            <person name="Lopez-Ubeda R."/>
            <person name="Kimes N."/>
            <person name="Lopez-Garcia P."/>
            <person name="Moreira D."/>
            <person name="Rodriguez-Valera F."/>
        </authorList>
    </citation>
    <scope>NUCLEOTIDE SEQUENCE</scope>
</reference>
<dbReference type="PANTHER" id="PTHR22798">
    <property type="entry name" value="MCT-1 PROTEIN"/>
    <property type="match status" value="1"/>
</dbReference>
<name>A0A1B1TFR5_9ARCH</name>
<feature type="domain" description="PUA" evidence="1">
    <location>
        <begin position="58"/>
        <end position="133"/>
    </location>
</feature>
<reference evidence="2" key="1">
    <citation type="submission" date="2014-11" db="EMBL/GenBank/DDBJ databases">
        <authorList>
            <person name="Zhu J."/>
            <person name="Qi W."/>
            <person name="Song R."/>
        </authorList>
    </citation>
    <scope>NUCLEOTIDE SEQUENCE</scope>
</reference>
<dbReference type="PIRSF" id="PIRSF005067">
    <property type="entry name" value="Tma_RNA-bind_prd"/>
    <property type="match status" value="1"/>
</dbReference>
<dbReference type="SMART" id="SM00359">
    <property type="entry name" value="PUA"/>
    <property type="match status" value="1"/>
</dbReference>
<dbReference type="CDD" id="cd21154">
    <property type="entry name" value="PUA_MJ1432-like"/>
    <property type="match status" value="1"/>
</dbReference>
<dbReference type="GO" id="GO:0003723">
    <property type="term" value="F:RNA binding"/>
    <property type="evidence" value="ECO:0007669"/>
    <property type="project" value="InterPro"/>
</dbReference>
<accession>A0A1B1TFR5</accession>
<dbReference type="GO" id="GO:0001731">
    <property type="term" value="P:formation of translation preinitiation complex"/>
    <property type="evidence" value="ECO:0007669"/>
    <property type="project" value="TreeGrafter"/>
</dbReference>
<dbReference type="InterPro" id="IPR004521">
    <property type="entry name" value="Uncharacterised_CHP00451"/>
</dbReference>
<dbReference type="NCBIfam" id="TIGR00451">
    <property type="entry name" value="unchar_dom_2"/>
    <property type="match status" value="1"/>
</dbReference>
<sequence length="141" mass="15874">MIGKDIQISDKFLEKGNFDDKDILLVDREILAFQVDTKNGKLWFPTIRGILYWLPEIKWAAVDHGAIPFLLNGADCMGAGIHLTDISIKSGDLMWIKDEEHGKPLAIGIAIVDGEEMIKMKKGKAAETIHWIGDELWELET</sequence>
<proteinExistence type="predicted"/>